<dbReference type="PANTHER" id="PTHR42711">
    <property type="entry name" value="ABC TRANSPORTER ATP-BINDING PROTEIN"/>
    <property type="match status" value="1"/>
</dbReference>
<evidence type="ECO:0000313" key="7">
    <source>
        <dbReference type="Proteomes" id="UP000425411"/>
    </source>
</evidence>
<dbReference type="Proteomes" id="UP000425411">
    <property type="component" value="Chromosome"/>
</dbReference>
<organism evidence="6 7">
    <name type="scientific">Gemella morbillorum</name>
    <dbReference type="NCBI Taxonomy" id="29391"/>
    <lineage>
        <taxon>Bacteria</taxon>
        <taxon>Bacillati</taxon>
        <taxon>Bacillota</taxon>
        <taxon>Bacilli</taxon>
        <taxon>Bacillales</taxon>
        <taxon>Gemellaceae</taxon>
        <taxon>Gemella</taxon>
    </lineage>
</organism>
<evidence type="ECO:0000259" key="4">
    <source>
        <dbReference type="PROSITE" id="PS50052"/>
    </source>
</evidence>
<dbReference type="GO" id="GO:0005524">
    <property type="term" value="F:ATP binding"/>
    <property type="evidence" value="ECO:0007669"/>
    <property type="project" value="UniProtKB-KW"/>
</dbReference>
<sequence length="295" mass="33559">MISKKIITAKNISKVIKDKYILKDVSFDISEGECVALIGPNGAGKTTLMNCLLGAKFITSGDIKVNDLKPTDRTLKNYVNVLSQENAVPERLKVNELLSFVQKLYTDHLTNQEIDNILRFDDKQKDTLASKLSGGQRRLLSFALTLIGKPKIIFLDEPTAGMDTSTRIRFWEIVNKLKNNGLTIIYSSHYIEEVEHTADRILVLHKGELIRDTTPHAMRAEEVEKFFTLPLQYLEVLKDNENVYNLEVKHDSFNFLTKKPEEIWTLLQAAGCTLKDLEIQNRTLLDSVFATTKEN</sequence>
<dbReference type="RefSeq" id="WP_004632600.1">
    <property type="nucleotide sequence ID" value="NZ_CP046314.1"/>
</dbReference>
<keyword evidence="2" id="KW-0547">Nucleotide-binding</keyword>
<dbReference type="Gene3D" id="3.40.50.300">
    <property type="entry name" value="P-loop containing nucleotide triphosphate hydrolases"/>
    <property type="match status" value="1"/>
</dbReference>
<dbReference type="PROSITE" id="PS50893">
    <property type="entry name" value="ABC_TRANSPORTER_2"/>
    <property type="match status" value="1"/>
</dbReference>
<evidence type="ECO:0000313" key="6">
    <source>
        <dbReference type="EMBL" id="QGS09786.1"/>
    </source>
</evidence>
<dbReference type="Pfam" id="PF00005">
    <property type="entry name" value="ABC_tran"/>
    <property type="match status" value="1"/>
</dbReference>
<dbReference type="InterPro" id="IPR027417">
    <property type="entry name" value="P-loop_NTPase"/>
</dbReference>
<feature type="domain" description="Guanylate kinase-like" evidence="4">
    <location>
        <begin position="32"/>
        <end position="268"/>
    </location>
</feature>
<dbReference type="InterPro" id="IPR003439">
    <property type="entry name" value="ABC_transporter-like_ATP-bd"/>
</dbReference>
<dbReference type="InterPro" id="IPR050763">
    <property type="entry name" value="ABC_transporter_ATP-binding"/>
</dbReference>
<dbReference type="PROSITE" id="PS50052">
    <property type="entry name" value="GUANYLATE_KINASE_2"/>
    <property type="match status" value="1"/>
</dbReference>
<evidence type="ECO:0000256" key="1">
    <source>
        <dbReference type="ARBA" id="ARBA00022448"/>
    </source>
</evidence>
<dbReference type="CDD" id="cd03230">
    <property type="entry name" value="ABC_DR_subfamily_A"/>
    <property type="match status" value="1"/>
</dbReference>
<accession>A0AAP9HEN5</accession>
<protein>
    <submittedName>
        <fullName evidence="6">ATP-binding cassette domain-containing protein</fullName>
    </submittedName>
</protein>
<dbReference type="InterPro" id="IPR008144">
    <property type="entry name" value="Guanylate_kin-like_dom"/>
</dbReference>
<dbReference type="PANTHER" id="PTHR42711:SF17">
    <property type="entry name" value="ABC TRANSPORTER ATP-BINDING PROTEIN"/>
    <property type="match status" value="1"/>
</dbReference>
<dbReference type="InterPro" id="IPR003593">
    <property type="entry name" value="AAA+_ATPase"/>
</dbReference>
<keyword evidence="3 6" id="KW-0067">ATP-binding</keyword>
<gene>
    <name evidence="6" type="ORF">FOC49_07785</name>
</gene>
<dbReference type="InterPro" id="IPR017871">
    <property type="entry name" value="ABC_transporter-like_CS"/>
</dbReference>
<evidence type="ECO:0000256" key="2">
    <source>
        <dbReference type="ARBA" id="ARBA00022741"/>
    </source>
</evidence>
<keyword evidence="7" id="KW-1185">Reference proteome</keyword>
<evidence type="ECO:0000259" key="5">
    <source>
        <dbReference type="PROSITE" id="PS50893"/>
    </source>
</evidence>
<dbReference type="AlphaFoldDB" id="A0AAP9HEN5"/>
<reference evidence="6 7" key="1">
    <citation type="submission" date="2019-11" db="EMBL/GenBank/DDBJ databases">
        <title>FDA dAtabase for Regulatory Grade micrObial Sequences (FDA-ARGOS): Supporting development and validation of Infectious Disease Dx tests.</title>
        <authorList>
            <person name="Turner S."/>
            <person name="Byrd R."/>
            <person name="Tallon L."/>
            <person name="Sadzewicz L."/>
            <person name="Vavikolanu K."/>
            <person name="Mehta A."/>
            <person name="Aluvathingal J."/>
            <person name="Nadendla S."/>
            <person name="Myers T."/>
            <person name="Yan Y."/>
            <person name="Sichtig H."/>
        </authorList>
    </citation>
    <scope>NUCLEOTIDE SEQUENCE [LARGE SCALE GENOMIC DNA]</scope>
    <source>
        <strain evidence="6 7">FDAARGOS_741</strain>
    </source>
</reference>
<dbReference type="PROSITE" id="PS00211">
    <property type="entry name" value="ABC_TRANSPORTER_1"/>
    <property type="match status" value="1"/>
</dbReference>
<dbReference type="SMART" id="SM00382">
    <property type="entry name" value="AAA"/>
    <property type="match status" value="1"/>
</dbReference>
<dbReference type="SUPFAM" id="SSF52540">
    <property type="entry name" value="P-loop containing nucleoside triphosphate hydrolases"/>
    <property type="match status" value="1"/>
</dbReference>
<name>A0AAP9HEN5_9BACL</name>
<proteinExistence type="predicted"/>
<keyword evidence="1" id="KW-0813">Transport</keyword>
<dbReference type="EMBL" id="CP046314">
    <property type="protein sequence ID" value="QGS09786.1"/>
    <property type="molecule type" value="Genomic_DNA"/>
</dbReference>
<evidence type="ECO:0000256" key="3">
    <source>
        <dbReference type="ARBA" id="ARBA00022840"/>
    </source>
</evidence>
<feature type="domain" description="ABC transporter" evidence="5">
    <location>
        <begin position="7"/>
        <end position="231"/>
    </location>
</feature>
<dbReference type="GO" id="GO:0016887">
    <property type="term" value="F:ATP hydrolysis activity"/>
    <property type="evidence" value="ECO:0007669"/>
    <property type="project" value="InterPro"/>
</dbReference>